<dbReference type="PATRIC" id="fig|216938.3.peg.168"/>
<organism evidence="4 5">
    <name type="scientific">Spiroplasma helicoides</name>
    <dbReference type="NCBI Taxonomy" id="216938"/>
    <lineage>
        <taxon>Bacteria</taxon>
        <taxon>Bacillati</taxon>
        <taxon>Mycoplasmatota</taxon>
        <taxon>Mollicutes</taxon>
        <taxon>Entomoplasmatales</taxon>
        <taxon>Spiroplasmataceae</taxon>
        <taxon>Spiroplasma</taxon>
    </lineage>
</organism>
<evidence type="ECO:0000256" key="2">
    <source>
        <dbReference type="PIRSR" id="PIRSR640198-2"/>
    </source>
</evidence>
<gene>
    <name evidence="4" type="ORF">SHELI_v1c01680</name>
</gene>
<dbReference type="InterPro" id="IPR036597">
    <property type="entry name" value="Fido-like_dom_sf"/>
</dbReference>
<evidence type="ECO:0000313" key="5">
    <source>
        <dbReference type="Proteomes" id="UP000094378"/>
    </source>
</evidence>
<evidence type="ECO:0000256" key="1">
    <source>
        <dbReference type="PIRSR" id="PIRSR640198-1"/>
    </source>
</evidence>
<sequence>MSIKKPLYSIRDIHFNPEDLESRVSEIIKLFVAYNNKFNNAIFNTQFFSMQMLKYEARNSNEIEGIYTSHIEILTRDTPTSKKITNYVTALKNANKEINKNSFFTENLILQIHKDLFENIFTVDAIAANPGSWRTKQVQIANHFPPKPQDVPKYIKEFLEWLNDPEPFKQYGAVLEALVKGSIAHAYFEKIHPFSDGNGRTGRILFNLVLNKYQLTNRPYFYISKAILHDQFTYYMQLAKLDNSTNYQKWIEFFLDTLIYQLKSNIKVFDEAAKMVTIIRKDITKEDNEVYREIKKRIFDYISKYPIFTYVQVYNIVKPFFRNIEDNVFVNVFNQIVENFHIRKIPNTDYFEFKTIIDIIVGSDY</sequence>
<evidence type="ECO:0000259" key="3">
    <source>
        <dbReference type="PROSITE" id="PS51459"/>
    </source>
</evidence>
<feature type="domain" description="Fido" evidence="3">
    <location>
        <begin position="104"/>
        <end position="256"/>
    </location>
</feature>
<dbReference type="InterPro" id="IPR003812">
    <property type="entry name" value="Fido"/>
</dbReference>
<dbReference type="SUPFAM" id="SSF140931">
    <property type="entry name" value="Fic-like"/>
    <property type="match status" value="1"/>
</dbReference>
<dbReference type="Proteomes" id="UP000094378">
    <property type="component" value="Chromosome"/>
</dbReference>
<reference evidence="4 5" key="1">
    <citation type="submission" date="2016-08" db="EMBL/GenBank/DDBJ databases">
        <title>Complete genome sequence of Spiroplasma helicoides TABS-2 (DSM 22551).</title>
        <authorList>
            <person name="Shen W.-Y."/>
            <person name="Lo W.-S."/>
            <person name="Lai Y.-C."/>
            <person name="Kuo C.-H."/>
        </authorList>
    </citation>
    <scope>NUCLEOTIDE SEQUENCE [LARGE SCALE GENOMIC DNA]</scope>
    <source>
        <strain evidence="4 5">TABS-2</strain>
    </source>
</reference>
<dbReference type="InterPro" id="IPR040198">
    <property type="entry name" value="Fido_containing"/>
</dbReference>
<keyword evidence="2" id="KW-0547">Nucleotide-binding</keyword>
<dbReference type="PANTHER" id="PTHR13504">
    <property type="entry name" value="FIDO DOMAIN-CONTAINING PROTEIN DDB_G0283145"/>
    <property type="match status" value="1"/>
</dbReference>
<dbReference type="KEGG" id="shj:SHELI_v1c01680"/>
<dbReference type="OrthoDB" id="9813719at2"/>
<accession>A0A1B3SJL0</accession>
<dbReference type="Gene3D" id="1.10.3290.10">
    <property type="entry name" value="Fido-like domain"/>
    <property type="match status" value="1"/>
</dbReference>
<feature type="active site" evidence="1">
    <location>
        <position position="192"/>
    </location>
</feature>
<evidence type="ECO:0000313" key="4">
    <source>
        <dbReference type="EMBL" id="AOG60123.1"/>
    </source>
</evidence>
<dbReference type="PROSITE" id="PS51459">
    <property type="entry name" value="FIDO"/>
    <property type="match status" value="1"/>
</dbReference>
<dbReference type="AlphaFoldDB" id="A0A1B3SJL0"/>
<protein>
    <recommendedName>
        <fullName evidence="3">Fido domain-containing protein</fullName>
    </recommendedName>
</protein>
<dbReference type="Pfam" id="PF02661">
    <property type="entry name" value="Fic"/>
    <property type="match status" value="1"/>
</dbReference>
<keyword evidence="5" id="KW-1185">Reference proteome</keyword>
<dbReference type="PANTHER" id="PTHR13504:SF38">
    <property type="entry name" value="FIDO DOMAIN-CONTAINING PROTEIN"/>
    <property type="match status" value="1"/>
</dbReference>
<dbReference type="RefSeq" id="WP_069115899.1">
    <property type="nucleotide sequence ID" value="NZ_CP017015.1"/>
</dbReference>
<feature type="binding site" evidence="2">
    <location>
        <begin position="196"/>
        <end position="203"/>
    </location>
    <ligand>
        <name>ATP</name>
        <dbReference type="ChEBI" id="CHEBI:30616"/>
    </ligand>
</feature>
<dbReference type="STRING" id="216938.SHELI_v1c01680"/>
<dbReference type="GO" id="GO:0005524">
    <property type="term" value="F:ATP binding"/>
    <property type="evidence" value="ECO:0007669"/>
    <property type="project" value="UniProtKB-KW"/>
</dbReference>
<proteinExistence type="predicted"/>
<keyword evidence="2" id="KW-0067">ATP-binding</keyword>
<dbReference type="EMBL" id="CP017015">
    <property type="protein sequence ID" value="AOG60123.1"/>
    <property type="molecule type" value="Genomic_DNA"/>
</dbReference>
<name>A0A1B3SJL0_9MOLU</name>